<evidence type="ECO:0000259" key="2">
    <source>
        <dbReference type="Pfam" id="PF12146"/>
    </source>
</evidence>
<protein>
    <submittedName>
        <fullName evidence="3">Putative alpha/beta hydrolase</fullName>
    </submittedName>
</protein>
<dbReference type="Pfam" id="PF12146">
    <property type="entry name" value="Hydrolase_4"/>
    <property type="match status" value="1"/>
</dbReference>
<keyword evidence="4" id="KW-1185">Reference proteome</keyword>
<dbReference type="AlphaFoldDB" id="A0A316FVR8"/>
<dbReference type="InterPro" id="IPR017208">
    <property type="entry name" value="UCP037442_abhydr"/>
</dbReference>
<dbReference type="InterPro" id="IPR022742">
    <property type="entry name" value="Hydrolase_4"/>
</dbReference>
<keyword evidence="1" id="KW-0812">Transmembrane</keyword>
<dbReference type="GO" id="GO:0016787">
    <property type="term" value="F:hydrolase activity"/>
    <property type="evidence" value="ECO:0007669"/>
    <property type="project" value="UniProtKB-KW"/>
</dbReference>
<dbReference type="SUPFAM" id="SSF53474">
    <property type="entry name" value="alpha/beta-Hydrolases"/>
    <property type="match status" value="1"/>
</dbReference>
<evidence type="ECO:0000313" key="4">
    <source>
        <dbReference type="Proteomes" id="UP000245790"/>
    </source>
</evidence>
<gene>
    <name evidence="3" type="ORF">C8D97_10515</name>
</gene>
<accession>A0A316FVR8</accession>
<evidence type="ECO:0000313" key="3">
    <source>
        <dbReference type="EMBL" id="PWK51700.1"/>
    </source>
</evidence>
<proteinExistence type="predicted"/>
<evidence type="ECO:0000256" key="1">
    <source>
        <dbReference type="SAM" id="Phobius"/>
    </source>
</evidence>
<feature type="domain" description="Serine aminopeptidase S33" evidence="2">
    <location>
        <begin position="44"/>
        <end position="123"/>
    </location>
</feature>
<dbReference type="PIRSF" id="PIRSF037442">
    <property type="entry name" value="UCP037442_abhydr"/>
    <property type="match status" value="1"/>
</dbReference>
<keyword evidence="1" id="KW-1133">Transmembrane helix</keyword>
<organism evidence="3 4">
    <name type="scientific">Pleionea mediterranea</name>
    <dbReference type="NCBI Taxonomy" id="523701"/>
    <lineage>
        <taxon>Bacteria</taxon>
        <taxon>Pseudomonadati</taxon>
        <taxon>Pseudomonadota</taxon>
        <taxon>Gammaproteobacteria</taxon>
        <taxon>Oceanospirillales</taxon>
        <taxon>Pleioneaceae</taxon>
        <taxon>Pleionea</taxon>
    </lineage>
</organism>
<dbReference type="EMBL" id="QGGU01000005">
    <property type="protein sequence ID" value="PWK51700.1"/>
    <property type="molecule type" value="Genomic_DNA"/>
</dbReference>
<name>A0A316FVR8_9GAMM</name>
<keyword evidence="1" id="KW-0472">Membrane</keyword>
<dbReference type="RefSeq" id="WP_109763098.1">
    <property type="nucleotide sequence ID" value="NZ_QGGU01000005.1"/>
</dbReference>
<keyword evidence="3" id="KW-0378">Hydrolase</keyword>
<feature type="transmembrane region" description="Helical" evidence="1">
    <location>
        <begin position="157"/>
        <end position="178"/>
    </location>
</feature>
<comment type="caution">
    <text evidence="3">The sequence shown here is derived from an EMBL/GenBank/DDBJ whole genome shotgun (WGS) entry which is preliminary data.</text>
</comment>
<dbReference type="OrthoDB" id="9785076at2"/>
<dbReference type="InterPro" id="IPR029058">
    <property type="entry name" value="AB_hydrolase_fold"/>
</dbReference>
<dbReference type="Gene3D" id="3.40.50.1820">
    <property type="entry name" value="alpha/beta hydrolase"/>
    <property type="match status" value="1"/>
</dbReference>
<sequence>MSNSEQTASQTNISITAKDDQVLAATLFTPKLANGICIQINSAMAVTRGFYRTFAQYLAEQGFTVVTYDYRGIGDSYCKNWRNITLWQWGELDYPAITDWLSANYPDHRMIALGHSLGGQLQGLSSNNHQFMASLNVASGVGFWKHFPRRFQPKMLFAWYCLVPILTRVLGYMPGILLGGKSHIPGQVARQWGKWCTYPDYFCDEKGRPLKGHFHQQKKIRFIIMSDDHDLAPETAVEGLIKHYQNGQTEIERCVYQPEDFNVNKIGHFGFFSSKAPKALWQKTVDWMKAL</sequence>
<reference evidence="3 4" key="1">
    <citation type="submission" date="2018-05" db="EMBL/GenBank/DDBJ databases">
        <title>Genomic Encyclopedia of Type Strains, Phase IV (KMG-IV): sequencing the most valuable type-strain genomes for metagenomic binning, comparative biology and taxonomic classification.</title>
        <authorList>
            <person name="Goeker M."/>
        </authorList>
    </citation>
    <scope>NUCLEOTIDE SEQUENCE [LARGE SCALE GENOMIC DNA]</scope>
    <source>
        <strain evidence="3 4">DSM 25350</strain>
    </source>
</reference>
<dbReference type="Proteomes" id="UP000245790">
    <property type="component" value="Unassembled WGS sequence"/>
</dbReference>